<reference evidence="2" key="1">
    <citation type="journal article" date="2008" name="J. Bacteriol.">
        <title>The pangenome structure of Escherichia coli: comparative genomic analysis of E. coli commensal and pathogenic isolates.</title>
        <authorList>
            <person name="Rasko D.A."/>
            <person name="Rosovitz M.J."/>
            <person name="Myers G.S."/>
            <person name="Mongodin E.F."/>
            <person name="Fricke W.F."/>
            <person name="Gajer P."/>
            <person name="Crabtree J."/>
            <person name="Sebaihia M."/>
            <person name="Thomson N.R."/>
            <person name="Chaudhuri R."/>
            <person name="Henderson I.R."/>
            <person name="Sperandio V."/>
            <person name="Ravel J."/>
        </authorList>
    </citation>
    <scope>NUCLEOTIDE SEQUENCE [LARGE SCALE GENOMIC DNA]</scope>
    <source>
        <strain evidence="2">E24377A / ETEC</strain>
    </source>
</reference>
<keyword evidence="2" id="KW-1185">Reference proteome</keyword>
<dbReference type="Proteomes" id="UP000001122">
    <property type="component" value="Chromosome"/>
</dbReference>
<dbReference type="KEGG" id="ecw:EcE24377A_4162"/>
<name>A7ZTL0_ECO24</name>
<evidence type="ECO:0000313" key="1">
    <source>
        <dbReference type="EMBL" id="ABV19655.1"/>
    </source>
</evidence>
<sequence length="46" mass="5326">MNQPVSIANFHCRSLVLHFLRGELLLATAFTLSQLFHNGFQIVRRE</sequence>
<accession>A7ZTL0</accession>
<organism evidence="1 2">
    <name type="scientific">Escherichia coli O139:H28 (strain E24377A / ETEC)</name>
    <dbReference type="NCBI Taxonomy" id="331111"/>
    <lineage>
        <taxon>Bacteria</taxon>
        <taxon>Pseudomonadati</taxon>
        <taxon>Pseudomonadota</taxon>
        <taxon>Gammaproteobacteria</taxon>
        <taxon>Enterobacterales</taxon>
        <taxon>Enterobacteriaceae</taxon>
        <taxon>Escherichia</taxon>
    </lineage>
</organism>
<protein>
    <submittedName>
        <fullName evidence="1">Uncharacterized protein</fullName>
    </submittedName>
</protein>
<dbReference type="AlphaFoldDB" id="A7ZTL0"/>
<dbReference type="HOGENOM" id="CLU_3183013_0_0_6"/>
<evidence type="ECO:0000313" key="2">
    <source>
        <dbReference type="Proteomes" id="UP000001122"/>
    </source>
</evidence>
<proteinExistence type="predicted"/>
<gene>
    <name evidence="1" type="ordered locus">EcE24377A_4162</name>
</gene>
<dbReference type="EMBL" id="CP000800">
    <property type="protein sequence ID" value="ABV19655.1"/>
    <property type="molecule type" value="Genomic_DNA"/>
</dbReference>